<evidence type="ECO:0000256" key="1">
    <source>
        <dbReference type="SAM" id="MobiDB-lite"/>
    </source>
</evidence>
<keyword evidence="2" id="KW-0812">Transmembrane</keyword>
<dbReference type="EMBL" id="FQVN01000010">
    <property type="protein sequence ID" value="SHG54776.1"/>
    <property type="molecule type" value="Genomic_DNA"/>
</dbReference>
<feature type="region of interest" description="Disordered" evidence="1">
    <location>
        <begin position="20"/>
        <end position="40"/>
    </location>
</feature>
<protein>
    <submittedName>
        <fullName evidence="3">Uncharacterized protein</fullName>
    </submittedName>
</protein>
<keyword evidence="4" id="KW-1185">Reference proteome</keyword>
<evidence type="ECO:0000313" key="3">
    <source>
        <dbReference type="EMBL" id="SHG54776.1"/>
    </source>
</evidence>
<feature type="region of interest" description="Disordered" evidence="1">
    <location>
        <begin position="70"/>
        <end position="124"/>
    </location>
</feature>
<keyword evidence="2" id="KW-0472">Membrane</keyword>
<proteinExistence type="predicted"/>
<keyword evidence="2" id="KW-1133">Transmembrane helix</keyword>
<feature type="compositionally biased region" description="Basic and acidic residues" evidence="1">
    <location>
        <begin position="97"/>
        <end position="110"/>
    </location>
</feature>
<gene>
    <name evidence="3" type="ORF">SAMN05444320_1103</name>
</gene>
<dbReference type="OrthoDB" id="4775389at2"/>
<dbReference type="Proteomes" id="UP000184501">
    <property type="component" value="Unassembled WGS sequence"/>
</dbReference>
<accession>A0A1M5KPY6</accession>
<feature type="transmembrane region" description="Helical" evidence="2">
    <location>
        <begin position="42"/>
        <end position="61"/>
    </location>
</feature>
<name>A0A1M5KPY6_STRHI</name>
<sequence length="124" mass="12746">MTAWSGPLPGHVGFAESVAVVAQPPTPKPNDPGGRGEDFGKSSPVGLLLLILFFVAVVFLVRSMTKHLKRLPASFDEPAGGTSGDGKSGDGASGPKPDVKVDAKTDAKPRDRGRKNSTGHTATA</sequence>
<dbReference type="STRING" id="2017.SAMN05444320_1103"/>
<organism evidence="3 4">
    <name type="scientific">Streptoalloteichus hindustanus</name>
    <dbReference type="NCBI Taxonomy" id="2017"/>
    <lineage>
        <taxon>Bacteria</taxon>
        <taxon>Bacillati</taxon>
        <taxon>Actinomycetota</taxon>
        <taxon>Actinomycetes</taxon>
        <taxon>Pseudonocardiales</taxon>
        <taxon>Pseudonocardiaceae</taxon>
        <taxon>Streptoalloteichus</taxon>
    </lineage>
</organism>
<evidence type="ECO:0000256" key="2">
    <source>
        <dbReference type="SAM" id="Phobius"/>
    </source>
</evidence>
<evidence type="ECO:0000313" key="4">
    <source>
        <dbReference type="Proteomes" id="UP000184501"/>
    </source>
</evidence>
<dbReference type="AlphaFoldDB" id="A0A1M5KPY6"/>
<feature type="compositionally biased region" description="Gly residues" evidence="1">
    <location>
        <begin position="81"/>
        <end position="92"/>
    </location>
</feature>
<reference evidence="3 4" key="1">
    <citation type="submission" date="2016-11" db="EMBL/GenBank/DDBJ databases">
        <authorList>
            <person name="Jaros S."/>
            <person name="Januszkiewicz K."/>
            <person name="Wedrychowicz H."/>
        </authorList>
    </citation>
    <scope>NUCLEOTIDE SEQUENCE [LARGE SCALE GENOMIC DNA]</scope>
    <source>
        <strain evidence="3 4">DSM 44523</strain>
    </source>
</reference>
<dbReference type="RefSeq" id="WP_073488175.1">
    <property type="nucleotide sequence ID" value="NZ_FQVN01000010.1"/>
</dbReference>